<name>A0A9W8LTZ1_9FUNG</name>
<comment type="caution">
    <text evidence="2">The sequence shown here is derived from an EMBL/GenBank/DDBJ whole genome shotgun (WGS) entry which is preliminary data.</text>
</comment>
<gene>
    <name evidence="2" type="ORF">H4R20_000653</name>
</gene>
<evidence type="ECO:0000256" key="1">
    <source>
        <dbReference type="SAM" id="MobiDB-lite"/>
    </source>
</evidence>
<keyword evidence="3" id="KW-1185">Reference proteome</keyword>
<feature type="compositionally biased region" description="Polar residues" evidence="1">
    <location>
        <begin position="25"/>
        <end position="39"/>
    </location>
</feature>
<reference evidence="2" key="1">
    <citation type="submission" date="2022-07" db="EMBL/GenBank/DDBJ databases">
        <title>Phylogenomic reconstructions and comparative analyses of Kickxellomycotina fungi.</title>
        <authorList>
            <person name="Reynolds N.K."/>
            <person name="Stajich J.E."/>
            <person name="Barry K."/>
            <person name="Grigoriev I.V."/>
            <person name="Crous P."/>
            <person name="Smith M.E."/>
        </authorList>
    </citation>
    <scope>NUCLEOTIDE SEQUENCE</scope>
    <source>
        <strain evidence="2">NRRL 1565</strain>
    </source>
</reference>
<dbReference type="Proteomes" id="UP001140094">
    <property type="component" value="Unassembled WGS sequence"/>
</dbReference>
<dbReference type="InterPro" id="IPR032675">
    <property type="entry name" value="LRR_dom_sf"/>
</dbReference>
<sequence length="667" mass="74339">MLTLSPHADGILCGPSEGGGFSPAALSNTGMETTGSNRTSASSAKASDDTPRSSTSTGNEGRVVKLSRLEKYKGLPESLEEGVCNMPFELDLMAYPPAFREQLEEEACTILDLSKLLAHGSLPLLLRIHETKAASTHALLLTVPVGARRLPKLTRNALKLGWPRVGAIKIVQCIGTLDDELGYKVWMPRDYRRYFPNLQSISYIAHNAETGYFREMCHTMGQQQTKSVVFRASQRHMDVLQLSSRLMRYMAHANFLLTNLSLTIRNEPRYPDYAFTVIRTVLLTDIAAPVNLRLNVDSTDLLYKITENMMLRFVSPGPGVDGGGGGADGTQDDELPFCKPSVRELMLRFREIGKLGIPFAARHFPRLERLVLNADADVGPPSLENTLYGCMFLERWPQLARLQLAHINDTLVQLLASSCPRLTELIIFNAATHDELMAQNSFDVHRSPIPLPSMAPMRFTAKGLHYLLTRLAHLRVLDLNYPLYVDPLTRPQDIDLSLASSLLRAAETPASPHPRHLRYLSIPFIPLSVHGVSGIISAFPRLATLEVRLAATPRPPSSSRRKLLSRVKDAIPRQAAERNGRRPAELGSLWIWSDWSSATTTLSQVMDLFAHAPSPPRVYVPYISGTSSASEVETRLIMQYMMKEMPGVSVHRFEYNSLFNRLYLNFP</sequence>
<evidence type="ECO:0000313" key="3">
    <source>
        <dbReference type="Proteomes" id="UP001140094"/>
    </source>
</evidence>
<dbReference type="Gene3D" id="3.80.10.10">
    <property type="entry name" value="Ribonuclease Inhibitor"/>
    <property type="match status" value="1"/>
</dbReference>
<evidence type="ECO:0000313" key="2">
    <source>
        <dbReference type="EMBL" id="KAJ2808795.1"/>
    </source>
</evidence>
<proteinExistence type="predicted"/>
<dbReference type="SUPFAM" id="SSF52047">
    <property type="entry name" value="RNI-like"/>
    <property type="match status" value="1"/>
</dbReference>
<accession>A0A9W8LTZ1</accession>
<dbReference type="OrthoDB" id="5548689at2759"/>
<organism evidence="2 3">
    <name type="scientific">Coemansia guatemalensis</name>
    <dbReference type="NCBI Taxonomy" id="2761395"/>
    <lineage>
        <taxon>Eukaryota</taxon>
        <taxon>Fungi</taxon>
        <taxon>Fungi incertae sedis</taxon>
        <taxon>Zoopagomycota</taxon>
        <taxon>Kickxellomycotina</taxon>
        <taxon>Kickxellomycetes</taxon>
        <taxon>Kickxellales</taxon>
        <taxon>Kickxellaceae</taxon>
        <taxon>Coemansia</taxon>
    </lineage>
</organism>
<protein>
    <submittedName>
        <fullName evidence="2">Uncharacterized protein</fullName>
    </submittedName>
</protein>
<feature type="region of interest" description="Disordered" evidence="1">
    <location>
        <begin position="22"/>
        <end position="62"/>
    </location>
</feature>
<dbReference type="EMBL" id="JANBUO010000024">
    <property type="protein sequence ID" value="KAJ2808795.1"/>
    <property type="molecule type" value="Genomic_DNA"/>
</dbReference>
<dbReference type="AlphaFoldDB" id="A0A9W8LTZ1"/>